<comment type="caution">
    <text evidence="2">The sequence shown here is derived from an EMBL/GenBank/DDBJ whole genome shotgun (WGS) entry which is preliminary data.</text>
</comment>
<keyword evidence="3" id="KW-1185">Reference proteome</keyword>
<dbReference type="Proteomes" id="UP001515480">
    <property type="component" value="Unassembled WGS sequence"/>
</dbReference>
<feature type="region of interest" description="Disordered" evidence="1">
    <location>
        <begin position="106"/>
        <end position="132"/>
    </location>
</feature>
<name>A0AB34JHQ2_PRYPA</name>
<organism evidence="2 3">
    <name type="scientific">Prymnesium parvum</name>
    <name type="common">Toxic golden alga</name>
    <dbReference type="NCBI Taxonomy" id="97485"/>
    <lineage>
        <taxon>Eukaryota</taxon>
        <taxon>Haptista</taxon>
        <taxon>Haptophyta</taxon>
        <taxon>Prymnesiophyceae</taxon>
        <taxon>Prymnesiales</taxon>
        <taxon>Prymnesiaceae</taxon>
        <taxon>Prymnesium</taxon>
    </lineage>
</organism>
<evidence type="ECO:0000256" key="1">
    <source>
        <dbReference type="SAM" id="MobiDB-lite"/>
    </source>
</evidence>
<feature type="compositionally biased region" description="Basic and acidic residues" evidence="1">
    <location>
        <begin position="193"/>
        <end position="202"/>
    </location>
</feature>
<gene>
    <name evidence="2" type="ORF">AB1Y20_022063</name>
</gene>
<protein>
    <submittedName>
        <fullName evidence="2">Uncharacterized protein</fullName>
    </submittedName>
</protein>
<dbReference type="AlphaFoldDB" id="A0AB34JHQ2"/>
<feature type="region of interest" description="Disordered" evidence="1">
    <location>
        <begin position="259"/>
        <end position="279"/>
    </location>
</feature>
<accession>A0AB34JHQ2</accession>
<feature type="compositionally biased region" description="Low complexity" evidence="1">
    <location>
        <begin position="176"/>
        <end position="186"/>
    </location>
</feature>
<dbReference type="EMBL" id="JBGBPQ010000008">
    <property type="protein sequence ID" value="KAL1520483.1"/>
    <property type="molecule type" value="Genomic_DNA"/>
</dbReference>
<feature type="region of interest" description="Disordered" evidence="1">
    <location>
        <begin position="175"/>
        <end position="202"/>
    </location>
</feature>
<reference evidence="2 3" key="1">
    <citation type="journal article" date="2024" name="Science">
        <title>Giant polyketide synthase enzymes in the biosynthesis of giant marine polyether toxins.</title>
        <authorList>
            <person name="Fallon T.R."/>
            <person name="Shende V.V."/>
            <person name="Wierzbicki I.H."/>
            <person name="Pendleton A.L."/>
            <person name="Watervoot N.F."/>
            <person name="Auber R.P."/>
            <person name="Gonzalez D.J."/>
            <person name="Wisecaver J.H."/>
            <person name="Moore B.S."/>
        </authorList>
    </citation>
    <scope>NUCLEOTIDE SEQUENCE [LARGE SCALE GENOMIC DNA]</scope>
    <source>
        <strain evidence="2 3">12B1</strain>
    </source>
</reference>
<sequence>MGLTKEDALLRELEQAKAGTHARMIGEEKRLSVLTASRLQQVEQLRQLALDAVNAHFEQERAAAEEAFNHERSALQDRLVEDVVARQRRHTKMEAPELRAVTRKMRQLRGETAANASKASSKRDLKGGSNAAPLRQGEVEEDFEQMASLAAQLAPSLDIDLEIEVQPNKRLRPVEAARPAARADGPGSKRAARRGDFDFKGKPRAEVSGARITVWYEEEHGGRKMDVPYVGVVNSCDPREGLYVKFDSSPEEMLITNEDDWRWGSHSRKPPESSAGRVR</sequence>
<proteinExistence type="predicted"/>
<evidence type="ECO:0000313" key="2">
    <source>
        <dbReference type="EMBL" id="KAL1520483.1"/>
    </source>
</evidence>
<evidence type="ECO:0000313" key="3">
    <source>
        <dbReference type="Proteomes" id="UP001515480"/>
    </source>
</evidence>